<protein>
    <submittedName>
        <fullName evidence="2">Uncharacterized protein</fullName>
    </submittedName>
</protein>
<gene>
    <name evidence="2" type="ORF">PGTUg99_005910</name>
</gene>
<comment type="caution">
    <text evidence="2">The sequence shown here is derived from an EMBL/GenBank/DDBJ whole genome shotgun (WGS) entry which is preliminary data.</text>
</comment>
<feature type="region of interest" description="Disordered" evidence="1">
    <location>
        <begin position="1"/>
        <end position="66"/>
    </location>
</feature>
<name>A0A5B0RI37_PUCGR</name>
<evidence type="ECO:0000313" key="2">
    <source>
        <dbReference type="EMBL" id="KAA1125486.1"/>
    </source>
</evidence>
<proteinExistence type="predicted"/>
<reference evidence="2 3" key="1">
    <citation type="submission" date="2019-05" db="EMBL/GenBank/DDBJ databases">
        <title>Emergence of the Ug99 lineage of the wheat stem rust pathogen through somatic hybridization.</title>
        <authorList>
            <person name="Li F."/>
            <person name="Upadhyaya N.M."/>
            <person name="Sperschneider J."/>
            <person name="Matny O."/>
            <person name="Nguyen-Phuc H."/>
            <person name="Mago R."/>
            <person name="Raley C."/>
            <person name="Miller M.E."/>
            <person name="Silverstein K.A.T."/>
            <person name="Henningsen E."/>
            <person name="Hirsch C.D."/>
            <person name="Visser B."/>
            <person name="Pretorius Z.A."/>
            <person name="Steffenson B.J."/>
            <person name="Schwessinger B."/>
            <person name="Dodds P.N."/>
            <person name="Figueroa M."/>
        </authorList>
    </citation>
    <scope>NUCLEOTIDE SEQUENCE [LARGE SCALE GENOMIC DNA]</scope>
    <source>
        <strain evidence="2 3">Ug99</strain>
    </source>
</reference>
<evidence type="ECO:0000313" key="3">
    <source>
        <dbReference type="Proteomes" id="UP000325313"/>
    </source>
</evidence>
<organism evidence="2 3">
    <name type="scientific">Puccinia graminis f. sp. tritici</name>
    <dbReference type="NCBI Taxonomy" id="56615"/>
    <lineage>
        <taxon>Eukaryota</taxon>
        <taxon>Fungi</taxon>
        <taxon>Dikarya</taxon>
        <taxon>Basidiomycota</taxon>
        <taxon>Pucciniomycotina</taxon>
        <taxon>Pucciniomycetes</taxon>
        <taxon>Pucciniales</taxon>
        <taxon>Pucciniaceae</taxon>
        <taxon>Puccinia</taxon>
    </lineage>
</organism>
<dbReference type="Proteomes" id="UP000325313">
    <property type="component" value="Unassembled WGS sequence"/>
</dbReference>
<accession>A0A5B0RI37</accession>
<feature type="compositionally biased region" description="Polar residues" evidence="1">
    <location>
        <begin position="25"/>
        <end position="56"/>
    </location>
</feature>
<sequence length="66" mass="6940">MTLNENGGLDRPALSSHRSTKLPIYSSSTHPATLTAPSSYQQSPKSSATHLHSQGSKPPELVPLSG</sequence>
<evidence type="ECO:0000256" key="1">
    <source>
        <dbReference type="SAM" id="MobiDB-lite"/>
    </source>
</evidence>
<dbReference type="EMBL" id="VDEP01000177">
    <property type="protein sequence ID" value="KAA1125486.1"/>
    <property type="molecule type" value="Genomic_DNA"/>
</dbReference>
<dbReference type="AlphaFoldDB" id="A0A5B0RI37"/>